<keyword evidence="2" id="KW-0456">Lyase</keyword>
<feature type="compositionally biased region" description="Low complexity" evidence="5">
    <location>
        <begin position="224"/>
        <end position="249"/>
    </location>
</feature>
<dbReference type="SUPFAM" id="SSF52317">
    <property type="entry name" value="Class I glutamine amidotransferase-like"/>
    <property type="match status" value="2"/>
</dbReference>
<evidence type="ECO:0000256" key="4">
    <source>
        <dbReference type="SAM" id="Coils"/>
    </source>
</evidence>
<keyword evidence="4" id="KW-0175">Coiled coil</keyword>
<dbReference type="RefSeq" id="WP_344970005.1">
    <property type="nucleotide sequence ID" value="NZ_BAABDD010000007.1"/>
</dbReference>
<accession>A0ABP7FIK2</accession>
<evidence type="ECO:0000256" key="5">
    <source>
        <dbReference type="SAM" id="MobiDB-lite"/>
    </source>
</evidence>
<dbReference type="InterPro" id="IPR050325">
    <property type="entry name" value="Prot/Nucl_acid_deglycase"/>
</dbReference>
<comment type="caution">
    <text evidence="7">The sequence shown here is derived from an EMBL/GenBank/DDBJ whole genome shotgun (WGS) entry which is preliminary data.</text>
</comment>
<dbReference type="InterPro" id="IPR029062">
    <property type="entry name" value="Class_I_gatase-like"/>
</dbReference>
<proteinExistence type="inferred from homology"/>
<evidence type="ECO:0000256" key="2">
    <source>
        <dbReference type="ARBA" id="ARBA00023239"/>
    </source>
</evidence>
<reference evidence="8" key="1">
    <citation type="journal article" date="2019" name="Int. J. Syst. Evol. Microbiol.">
        <title>The Global Catalogue of Microorganisms (GCM) 10K type strain sequencing project: providing services to taxonomists for standard genome sequencing and annotation.</title>
        <authorList>
            <consortium name="The Broad Institute Genomics Platform"/>
            <consortium name="The Broad Institute Genome Sequencing Center for Infectious Disease"/>
            <person name="Wu L."/>
            <person name="Ma J."/>
        </authorList>
    </citation>
    <scope>NUCLEOTIDE SEQUENCE [LARGE SCALE GENOMIC DNA]</scope>
    <source>
        <strain evidence="8">JCM 17137</strain>
    </source>
</reference>
<evidence type="ECO:0000256" key="1">
    <source>
        <dbReference type="ARBA" id="ARBA00023016"/>
    </source>
</evidence>
<feature type="domain" description="DJ-1/PfpI" evidence="6">
    <location>
        <begin position="112"/>
        <end position="200"/>
    </location>
</feature>
<dbReference type="Gene3D" id="3.40.50.880">
    <property type="match status" value="2"/>
</dbReference>
<keyword evidence="8" id="KW-1185">Reference proteome</keyword>
<name>A0ABP7FIK2_9ACTN</name>
<evidence type="ECO:0000313" key="7">
    <source>
        <dbReference type="EMBL" id="GAA3740176.1"/>
    </source>
</evidence>
<dbReference type="Pfam" id="PF17124">
    <property type="entry name" value="ThiJ_like"/>
    <property type="match status" value="1"/>
</dbReference>
<dbReference type="PANTHER" id="PTHR48094:SF11">
    <property type="entry name" value="GLUTATHIONE-INDEPENDENT GLYOXALASE HSP31-RELATED"/>
    <property type="match status" value="1"/>
</dbReference>
<evidence type="ECO:0000259" key="6">
    <source>
        <dbReference type="Pfam" id="PF01965"/>
    </source>
</evidence>
<gene>
    <name evidence="7" type="ORF">GCM10022402_19940</name>
</gene>
<dbReference type="Proteomes" id="UP001500908">
    <property type="component" value="Unassembled WGS sequence"/>
</dbReference>
<dbReference type="CDD" id="cd03141">
    <property type="entry name" value="GATase1_Hsp31_like"/>
    <property type="match status" value="1"/>
</dbReference>
<dbReference type="InterPro" id="IPR002818">
    <property type="entry name" value="DJ-1/PfpI"/>
</dbReference>
<evidence type="ECO:0000256" key="3">
    <source>
        <dbReference type="ARBA" id="ARBA00038493"/>
    </source>
</evidence>
<dbReference type="InterPro" id="IPR032633">
    <property type="entry name" value="ThiJ-like"/>
</dbReference>
<comment type="similarity">
    <text evidence="3">Belongs to the peptidase C56 family. HSP31-like subfamily.</text>
</comment>
<evidence type="ECO:0000313" key="8">
    <source>
        <dbReference type="Proteomes" id="UP001500908"/>
    </source>
</evidence>
<feature type="coiled-coil region" evidence="4">
    <location>
        <begin position="353"/>
        <end position="380"/>
    </location>
</feature>
<keyword evidence="1" id="KW-0346">Stress response</keyword>
<sequence length="533" mass="58826">MTDQPLAGARVAVLIESQYIPGELRAIQQRFADYGAHVDLVSRLWGAPSQRFYSTVEPDGEGNVPELEWIEVDIDVDHVDPTGYDAVIPVANYPTVRMRYVEHPPTSQGAAEAVRNVPAVRFMRRAMQDRRVVKAAPCHALWLLTPSPDLLAGRRVTCNGVMIADVVNAGGIYTPPPDGSDEPHQVVVDDDLVTTTSWHATDVMVDTVRDLIIDRRDNPERFQSAGAGTATTAASSASQRQPGRGSRPSGAGRVLVLLSEWGYWGEELIGPLDQLDKANYTVDFCTPNGRRPNAIPVSMDPEFFDPPLQRPVTSVEMAERTKDIDDPTTRQGARLNNPISLADWLPRRPYFAAAQFVHRLETYREELQRAARAVDDYDALLIVGGAGPIVDMVNNQRVHDLILAFRAEDKPIAAECYGVACLAFARDMNERASIIAGKHVTGHCLEYDYQDGTHFVADRGKFLDFNMGPPPYPLEFILRDATAPDGAYHGNFGHPTSVIVDYPFITGRSTGDSVLTGQKLVEVLDSGLRRWGW</sequence>
<feature type="region of interest" description="Disordered" evidence="5">
    <location>
        <begin position="221"/>
        <end position="249"/>
    </location>
</feature>
<dbReference type="PANTHER" id="PTHR48094">
    <property type="entry name" value="PROTEIN/NUCLEIC ACID DEGLYCASE DJ-1-RELATED"/>
    <property type="match status" value="1"/>
</dbReference>
<dbReference type="EMBL" id="BAABDD010000007">
    <property type="protein sequence ID" value="GAA3740176.1"/>
    <property type="molecule type" value="Genomic_DNA"/>
</dbReference>
<dbReference type="Pfam" id="PF01965">
    <property type="entry name" value="DJ-1_PfpI"/>
    <property type="match status" value="1"/>
</dbReference>
<protein>
    <recommendedName>
        <fullName evidence="6">DJ-1/PfpI domain-containing protein</fullName>
    </recommendedName>
</protein>
<organism evidence="7 8">
    <name type="scientific">Salinactinospora qingdaonensis</name>
    <dbReference type="NCBI Taxonomy" id="702744"/>
    <lineage>
        <taxon>Bacteria</taxon>
        <taxon>Bacillati</taxon>
        <taxon>Actinomycetota</taxon>
        <taxon>Actinomycetes</taxon>
        <taxon>Streptosporangiales</taxon>
        <taxon>Nocardiopsidaceae</taxon>
        <taxon>Salinactinospora</taxon>
    </lineage>
</organism>